<dbReference type="PRINTS" id="PR01345">
    <property type="entry name" value="CERVTRCPTASE"/>
</dbReference>
<feature type="domain" description="DNA mismatch repair protein Mlh1 C-terminal" evidence="1">
    <location>
        <begin position="300"/>
        <end position="358"/>
    </location>
</feature>
<dbReference type="Pfam" id="PF16413">
    <property type="entry name" value="Mlh1_C"/>
    <property type="match status" value="1"/>
</dbReference>
<evidence type="ECO:0000259" key="1">
    <source>
        <dbReference type="Pfam" id="PF16413"/>
    </source>
</evidence>
<sequence length="368" mass="42342">MDTIAWVIHQCETCAVIKQAKQLKLLWYGGRWLKYKYGEACKFYGNIEHQKELSQTMPFPSHFRNNLIDTWAKEHGIEWILSPVPPGGRVFMRCYIIPHLCHARQKYKLGEEWLESSPAERDLGVLGGSRLNRSQQCALAAKRANCILRCIKNSINSWSKEVIIPLYSVLVRPHMEYCVQFWAPQFKKDVKVLECVQRRATKLVKGLEAMSYEERLRTLGLSSLETRRLRDDLIALCSFLRRGSGEGGADPFSLGSSDRMHGNGSKLYQGRFRLDIRKHFFTKRVVKHWNRLPREVVNAPSLSEPTPSSELEWIVIEDTESVWTKEDSPKEGLAEETAEFLKKKTEMLKGYFSLEIGEVTAAITSDTK</sequence>
<keyword evidence="3" id="KW-1185">Reference proteome</keyword>
<proteinExistence type="predicted"/>
<comment type="caution">
    <text evidence="2">The sequence shown here is derived from an EMBL/GenBank/DDBJ whole genome shotgun (WGS) entry which is preliminary data.</text>
</comment>
<dbReference type="PANTHER" id="PTHR33332">
    <property type="entry name" value="REVERSE TRANSCRIPTASE DOMAIN-CONTAINING PROTEIN"/>
    <property type="match status" value="1"/>
</dbReference>
<dbReference type="Proteomes" id="UP001333110">
    <property type="component" value="Unassembled WGS sequence"/>
</dbReference>
<evidence type="ECO:0000313" key="2">
    <source>
        <dbReference type="EMBL" id="KAK4814375.1"/>
    </source>
</evidence>
<name>A0AAN7NF73_MYCAM</name>
<accession>A0AAN7NF73</accession>
<organism evidence="2 3">
    <name type="scientific">Mycteria americana</name>
    <name type="common">Wood stork</name>
    <dbReference type="NCBI Taxonomy" id="33587"/>
    <lineage>
        <taxon>Eukaryota</taxon>
        <taxon>Metazoa</taxon>
        <taxon>Chordata</taxon>
        <taxon>Craniata</taxon>
        <taxon>Vertebrata</taxon>
        <taxon>Euteleostomi</taxon>
        <taxon>Archelosauria</taxon>
        <taxon>Archosauria</taxon>
        <taxon>Dinosauria</taxon>
        <taxon>Saurischia</taxon>
        <taxon>Theropoda</taxon>
        <taxon>Coelurosauria</taxon>
        <taxon>Aves</taxon>
        <taxon>Neognathae</taxon>
        <taxon>Neoaves</taxon>
        <taxon>Aequornithes</taxon>
        <taxon>Ciconiiformes</taxon>
        <taxon>Ciconiidae</taxon>
        <taxon>Mycteria</taxon>
    </lineage>
</organism>
<reference evidence="2 3" key="1">
    <citation type="journal article" date="2023" name="J. Hered.">
        <title>Chromosome-level genome of the wood stork (Mycteria americana) provides insight into avian chromosome evolution.</title>
        <authorList>
            <person name="Flamio R. Jr."/>
            <person name="Ramstad K.M."/>
        </authorList>
    </citation>
    <scope>NUCLEOTIDE SEQUENCE [LARGE SCALE GENOMIC DNA]</scope>
    <source>
        <strain evidence="2">JAX WOST 10</strain>
    </source>
</reference>
<gene>
    <name evidence="2" type="ORF">QYF61_017871</name>
</gene>
<dbReference type="InterPro" id="IPR032189">
    <property type="entry name" value="Mlh1_C"/>
</dbReference>
<dbReference type="AlphaFoldDB" id="A0AAN7NF73"/>
<protein>
    <recommendedName>
        <fullName evidence="1">DNA mismatch repair protein Mlh1 C-terminal domain-containing protein</fullName>
    </recommendedName>
</protein>
<dbReference type="EMBL" id="JAUNZN010000011">
    <property type="protein sequence ID" value="KAK4814375.1"/>
    <property type="molecule type" value="Genomic_DNA"/>
</dbReference>
<evidence type="ECO:0000313" key="3">
    <source>
        <dbReference type="Proteomes" id="UP001333110"/>
    </source>
</evidence>